<protein>
    <recommendedName>
        <fullName evidence="6">CA052 protein</fullName>
    </recommendedName>
</protein>
<dbReference type="AlphaFoldDB" id="A0AAV7A0Z3"/>
<comment type="caution">
    <text evidence="4">The sequence shown here is derived from an EMBL/GenBank/DDBJ whole genome shotgun (WGS) entry which is preliminary data.</text>
</comment>
<dbReference type="PANTHER" id="PTHR31833">
    <property type="entry name" value="UPF0690 PROTEIN C1ORF52"/>
    <property type="match status" value="1"/>
</dbReference>
<evidence type="ECO:0000256" key="1">
    <source>
        <dbReference type="ARBA" id="ARBA00008407"/>
    </source>
</evidence>
<sequence>MWFCQWGTMYMGALSMCPCIRGISVAPRAGVYYQCLSHHTPRALFFPSARKFRCCVSRDSITGCTMAAQEEDKDPLSYFAAYGSSSSESSDDEAEERKAKAAVKRPQSSHKLPGPDELFQTVSRPSFLSAPCTNVINWEKRLVRPPEEPPREFKVWKNNAVPPPESYKVVEEKKGPPPELDMAIKWSSMYEDNGDDAPQKVTKAKFLPDEEAEAIAAEDDPDEPSSAKKRKV</sequence>
<keyword evidence="3" id="KW-0732">Signal</keyword>
<evidence type="ECO:0000313" key="5">
    <source>
        <dbReference type="Proteomes" id="UP000824782"/>
    </source>
</evidence>
<gene>
    <name evidence="4" type="ORF">GDO81_017634</name>
</gene>
<evidence type="ECO:0008006" key="6">
    <source>
        <dbReference type="Google" id="ProtNLM"/>
    </source>
</evidence>
<keyword evidence="5" id="KW-1185">Reference proteome</keyword>
<feature type="region of interest" description="Disordered" evidence="2">
    <location>
        <begin position="208"/>
        <end position="232"/>
    </location>
</feature>
<comment type="similarity">
    <text evidence="1">Belongs to the UPF0690 family.</text>
</comment>
<evidence type="ECO:0000256" key="3">
    <source>
        <dbReference type="SAM" id="SignalP"/>
    </source>
</evidence>
<accession>A0AAV7A0Z3</accession>
<feature type="region of interest" description="Disordered" evidence="2">
    <location>
        <begin position="83"/>
        <end position="117"/>
    </location>
</feature>
<evidence type="ECO:0000313" key="4">
    <source>
        <dbReference type="EMBL" id="KAG8555237.1"/>
    </source>
</evidence>
<evidence type="ECO:0000256" key="2">
    <source>
        <dbReference type="SAM" id="MobiDB-lite"/>
    </source>
</evidence>
<dbReference type="EMBL" id="WNYA01000009">
    <property type="protein sequence ID" value="KAG8555237.1"/>
    <property type="molecule type" value="Genomic_DNA"/>
</dbReference>
<dbReference type="PANTHER" id="PTHR31833:SF2">
    <property type="entry name" value="UPF0690 PROTEIN C1ORF52"/>
    <property type="match status" value="1"/>
</dbReference>
<feature type="chain" id="PRO_5043775902" description="CA052 protein" evidence="3">
    <location>
        <begin position="23"/>
        <end position="232"/>
    </location>
</feature>
<name>A0AAV7A0Z3_ENGPU</name>
<dbReference type="InterPro" id="IPR029089">
    <property type="entry name" value="DUF4660"/>
</dbReference>
<proteinExistence type="inferred from homology"/>
<organism evidence="4 5">
    <name type="scientific">Engystomops pustulosus</name>
    <name type="common">Tungara frog</name>
    <name type="synonym">Physalaemus pustulosus</name>
    <dbReference type="NCBI Taxonomy" id="76066"/>
    <lineage>
        <taxon>Eukaryota</taxon>
        <taxon>Metazoa</taxon>
        <taxon>Chordata</taxon>
        <taxon>Craniata</taxon>
        <taxon>Vertebrata</taxon>
        <taxon>Euteleostomi</taxon>
        <taxon>Amphibia</taxon>
        <taxon>Batrachia</taxon>
        <taxon>Anura</taxon>
        <taxon>Neobatrachia</taxon>
        <taxon>Hyloidea</taxon>
        <taxon>Leptodactylidae</taxon>
        <taxon>Leiuperinae</taxon>
        <taxon>Engystomops</taxon>
    </lineage>
</organism>
<dbReference type="Proteomes" id="UP000824782">
    <property type="component" value="Unassembled WGS sequence"/>
</dbReference>
<dbReference type="Pfam" id="PF15559">
    <property type="entry name" value="DUF4660"/>
    <property type="match status" value="1"/>
</dbReference>
<feature type="compositionally biased region" description="Acidic residues" evidence="2">
    <location>
        <begin position="209"/>
        <end position="223"/>
    </location>
</feature>
<feature type="signal peptide" evidence="3">
    <location>
        <begin position="1"/>
        <end position="22"/>
    </location>
</feature>
<reference evidence="4" key="1">
    <citation type="thesis" date="2020" institute="ProQuest LLC" country="789 East Eisenhower Parkway, Ann Arbor, MI, USA">
        <title>Comparative Genomics and Chromosome Evolution.</title>
        <authorList>
            <person name="Mudd A.B."/>
        </authorList>
    </citation>
    <scope>NUCLEOTIDE SEQUENCE</scope>
    <source>
        <strain evidence="4">237g6f4</strain>
        <tissue evidence="4">Blood</tissue>
    </source>
</reference>